<sequence>MKKKYLIGIIVVLVILAIWGVYKMSGPVSVVSPEQQSGYAWGSRFLNFINNIPARPAPTPVLVPKVCDTACQIVLANVMPPTEVKRLVSAKPVKVIPSPSPRCNDPKADFNADGVVDALDIQIEINKAMGLPIPNNISSYSFIPCFDFNGDYYITASDVSSVISCTLGNRQQCSYSDLFYKK</sequence>
<name>A0A2H0BL45_9BACT</name>
<keyword evidence="1" id="KW-0812">Transmembrane</keyword>
<evidence type="ECO:0000256" key="1">
    <source>
        <dbReference type="SAM" id="Phobius"/>
    </source>
</evidence>
<dbReference type="EMBL" id="PCSX01000009">
    <property type="protein sequence ID" value="PIP58406.1"/>
    <property type="molecule type" value="Genomic_DNA"/>
</dbReference>
<evidence type="ECO:0008006" key="4">
    <source>
        <dbReference type="Google" id="ProtNLM"/>
    </source>
</evidence>
<reference evidence="2 3" key="1">
    <citation type="submission" date="2017-09" db="EMBL/GenBank/DDBJ databases">
        <title>Depth-based differentiation of microbial function through sediment-hosted aquifers and enrichment of novel symbionts in the deep terrestrial subsurface.</title>
        <authorList>
            <person name="Probst A.J."/>
            <person name="Ladd B."/>
            <person name="Jarett J.K."/>
            <person name="Geller-Mcgrath D.E."/>
            <person name="Sieber C.M."/>
            <person name="Emerson J.B."/>
            <person name="Anantharaman K."/>
            <person name="Thomas B.C."/>
            <person name="Malmstrom R."/>
            <person name="Stieglmeier M."/>
            <person name="Klingl A."/>
            <person name="Woyke T."/>
            <person name="Ryan C.M."/>
            <person name="Banfield J.F."/>
        </authorList>
    </citation>
    <scope>NUCLEOTIDE SEQUENCE [LARGE SCALE GENOMIC DNA]</scope>
    <source>
        <strain evidence="2">CG22_combo_CG10-13_8_21_14_all_37_9</strain>
    </source>
</reference>
<evidence type="ECO:0000313" key="2">
    <source>
        <dbReference type="EMBL" id="PIP58406.1"/>
    </source>
</evidence>
<feature type="transmembrane region" description="Helical" evidence="1">
    <location>
        <begin position="5"/>
        <end position="22"/>
    </location>
</feature>
<dbReference type="Proteomes" id="UP000229334">
    <property type="component" value="Unassembled WGS sequence"/>
</dbReference>
<dbReference type="GO" id="GO:0004553">
    <property type="term" value="F:hydrolase activity, hydrolyzing O-glycosyl compounds"/>
    <property type="evidence" value="ECO:0007669"/>
    <property type="project" value="InterPro"/>
</dbReference>
<keyword evidence="1" id="KW-0472">Membrane</keyword>
<dbReference type="InterPro" id="IPR036439">
    <property type="entry name" value="Dockerin_dom_sf"/>
</dbReference>
<dbReference type="SUPFAM" id="SSF63446">
    <property type="entry name" value="Type I dockerin domain"/>
    <property type="match status" value="1"/>
</dbReference>
<keyword evidence="1" id="KW-1133">Transmembrane helix</keyword>
<protein>
    <recommendedName>
        <fullName evidence="4">Dockerin domain-containing protein</fullName>
    </recommendedName>
</protein>
<comment type="caution">
    <text evidence="2">The sequence shown here is derived from an EMBL/GenBank/DDBJ whole genome shotgun (WGS) entry which is preliminary data.</text>
</comment>
<dbReference type="Gene3D" id="1.10.1330.10">
    <property type="entry name" value="Dockerin domain"/>
    <property type="match status" value="1"/>
</dbReference>
<gene>
    <name evidence="2" type="ORF">COX02_00490</name>
</gene>
<evidence type="ECO:0000313" key="3">
    <source>
        <dbReference type="Proteomes" id="UP000229334"/>
    </source>
</evidence>
<proteinExistence type="predicted"/>
<dbReference type="GO" id="GO:0000272">
    <property type="term" value="P:polysaccharide catabolic process"/>
    <property type="evidence" value="ECO:0007669"/>
    <property type="project" value="InterPro"/>
</dbReference>
<dbReference type="InterPro" id="IPR002105">
    <property type="entry name" value="Dockerin_1_rpt"/>
</dbReference>
<accession>A0A2H0BL45</accession>
<dbReference type="AlphaFoldDB" id="A0A2H0BL45"/>
<dbReference type="Pfam" id="PF00404">
    <property type="entry name" value="Dockerin_1"/>
    <property type="match status" value="1"/>
</dbReference>
<organism evidence="2 3">
    <name type="scientific">Candidatus Vogelbacteria bacterium CG22_combo_CG10-13_8_21_14_all_37_9</name>
    <dbReference type="NCBI Taxonomy" id="1975046"/>
    <lineage>
        <taxon>Bacteria</taxon>
        <taxon>Candidatus Vogeliibacteriota</taxon>
    </lineage>
</organism>